<reference evidence="1 2" key="1">
    <citation type="submission" date="2017-09" db="EMBL/GenBank/DDBJ databases">
        <title>Large-scale bioinformatics analysis of Bacillus genomes uncovers conserved roles of natural products in bacterial physiology.</title>
        <authorList>
            <consortium name="Agbiome Team Llc"/>
            <person name="Bleich R.M."/>
            <person name="Grubbs K.J."/>
            <person name="Santa Maria K.C."/>
            <person name="Allen S.E."/>
            <person name="Farag S."/>
            <person name="Shank E.A."/>
            <person name="Bowers A."/>
        </authorList>
    </citation>
    <scope>NUCLEOTIDE SEQUENCE [LARGE SCALE GENOMIC DNA]</scope>
    <source>
        <strain evidence="1 2">AFS064137</strain>
    </source>
</reference>
<gene>
    <name evidence="1" type="ORF">COK81_29730</name>
</gene>
<accession>A0A9X7AVZ1</accession>
<comment type="caution">
    <text evidence="1">The sequence shown here is derived from an EMBL/GenBank/DDBJ whole genome shotgun (WGS) entry which is preliminary data.</text>
</comment>
<evidence type="ECO:0000313" key="2">
    <source>
        <dbReference type="Proteomes" id="UP000225910"/>
    </source>
</evidence>
<organism evidence="1 2">
    <name type="scientific">Bacillus thuringiensis</name>
    <dbReference type="NCBI Taxonomy" id="1428"/>
    <lineage>
        <taxon>Bacteria</taxon>
        <taxon>Bacillati</taxon>
        <taxon>Bacillota</taxon>
        <taxon>Bacilli</taxon>
        <taxon>Bacillales</taxon>
        <taxon>Bacillaceae</taxon>
        <taxon>Bacillus</taxon>
        <taxon>Bacillus cereus group</taxon>
    </lineage>
</organism>
<dbReference type="Proteomes" id="UP000225910">
    <property type="component" value="Unassembled WGS sequence"/>
</dbReference>
<feature type="non-terminal residue" evidence="1">
    <location>
        <position position="1"/>
    </location>
</feature>
<name>A0A9X7AVZ1_BACTU</name>
<dbReference type="EMBL" id="NVCU01000372">
    <property type="protein sequence ID" value="PFT76164.1"/>
    <property type="molecule type" value="Genomic_DNA"/>
</dbReference>
<evidence type="ECO:0000313" key="1">
    <source>
        <dbReference type="EMBL" id="PFT76164.1"/>
    </source>
</evidence>
<sequence length="35" mass="3837">MMIGKALMQSPPFPPPHTVRASFLAYGVPSFPTDF</sequence>
<dbReference type="AlphaFoldDB" id="A0A9X7AVZ1"/>
<proteinExistence type="predicted"/>
<protein>
    <submittedName>
        <fullName evidence="1">Glutamine ABC transporter permease</fullName>
    </submittedName>
</protein>